<dbReference type="Pfam" id="PF01497">
    <property type="entry name" value="Peripla_BP_2"/>
    <property type="match status" value="1"/>
</dbReference>
<dbReference type="InterPro" id="IPR002491">
    <property type="entry name" value="ABC_transptr_periplasmic_BD"/>
</dbReference>
<feature type="signal peptide" evidence="1">
    <location>
        <begin position="1"/>
        <end position="19"/>
    </location>
</feature>
<dbReference type="PROSITE" id="PS50983">
    <property type="entry name" value="FE_B12_PBP"/>
    <property type="match status" value="1"/>
</dbReference>
<dbReference type="PANTHER" id="PTHR30535:SF4">
    <property type="entry name" value="HEMIN-BINDING PERIPLASMIC PROTEIN HMUT"/>
    <property type="match status" value="1"/>
</dbReference>
<evidence type="ECO:0000259" key="2">
    <source>
        <dbReference type="PROSITE" id="PS50983"/>
    </source>
</evidence>
<name>A0A6M8UD40_9GAMM</name>
<organism evidence="3 4">
    <name type="scientific">Paramixta manurensis</name>
    <dbReference type="NCBI Taxonomy" id="2740817"/>
    <lineage>
        <taxon>Bacteria</taxon>
        <taxon>Pseudomonadati</taxon>
        <taxon>Pseudomonadota</taxon>
        <taxon>Gammaproteobacteria</taxon>
        <taxon>Enterobacterales</taxon>
        <taxon>Erwiniaceae</taxon>
        <taxon>Paramixta</taxon>
    </lineage>
</organism>
<accession>A0A6M8UD40</accession>
<dbReference type="RefSeq" id="WP_173635463.1">
    <property type="nucleotide sequence ID" value="NZ_CP054212.1"/>
</dbReference>
<dbReference type="AlphaFoldDB" id="A0A6M8UD40"/>
<dbReference type="PANTHER" id="PTHR30535">
    <property type="entry name" value="VITAMIN B12-BINDING PROTEIN"/>
    <property type="match status" value="1"/>
</dbReference>
<dbReference type="EMBL" id="CP054212">
    <property type="protein sequence ID" value="QKJ88608.1"/>
    <property type="molecule type" value="Genomic_DNA"/>
</dbReference>
<dbReference type="Proteomes" id="UP000505325">
    <property type="component" value="Chromosome"/>
</dbReference>
<reference evidence="3 4" key="1">
    <citation type="submission" date="2020-06" db="EMBL/GenBank/DDBJ databases">
        <title>Genome sequence of Paramixta manurensis strain PD-1.</title>
        <authorList>
            <person name="Lee C.W."/>
            <person name="Kim J."/>
        </authorList>
    </citation>
    <scope>NUCLEOTIDE SEQUENCE [LARGE SCALE GENOMIC DNA]</scope>
    <source>
        <strain evidence="3 4">PD-1</strain>
    </source>
</reference>
<feature type="chain" id="PRO_5027014248" evidence="1">
    <location>
        <begin position="20"/>
        <end position="275"/>
    </location>
</feature>
<dbReference type="Gene3D" id="3.40.50.1980">
    <property type="entry name" value="Nitrogenase molybdenum iron protein domain"/>
    <property type="match status" value="2"/>
</dbReference>
<sequence>MKTLFLSLWLSFVCGLAHAQERVVVIGGSLTEIVYALGAGERVVGVDETSLYPPPTEALPHVGIWKQLSVESVLSLRPTLLITWQDAEPRQALDTLAGLGVRVVTLPRTPATPDRLLENIRTVAEALALRPRGEALAADIEQRLAQVAQRIATVKTPVRVLFLLAPGGGSAQVAGTESVADGILRLAGGHNVASQKQYASWGGEAMIAADPQVIVVTQQSPQTAALDSLPGIRHTSAWRNGRIVSIDQALILGMGPRVADAVEQLNQRFYPTFRD</sequence>
<feature type="domain" description="Fe/B12 periplasmic-binding" evidence="2">
    <location>
        <begin position="22"/>
        <end position="273"/>
    </location>
</feature>
<proteinExistence type="predicted"/>
<evidence type="ECO:0000256" key="1">
    <source>
        <dbReference type="SAM" id="SignalP"/>
    </source>
</evidence>
<dbReference type="KEGG" id="pmak:PMPD1_3694"/>
<keyword evidence="4" id="KW-1185">Reference proteome</keyword>
<keyword evidence="1" id="KW-0732">Signal</keyword>
<dbReference type="SUPFAM" id="SSF53807">
    <property type="entry name" value="Helical backbone' metal receptor"/>
    <property type="match status" value="1"/>
</dbReference>
<protein>
    <submittedName>
        <fullName evidence="3">ABC transporter substrate-binding protein</fullName>
    </submittedName>
</protein>
<gene>
    <name evidence="3" type="ORF">PMPD1_3694</name>
</gene>
<evidence type="ECO:0000313" key="3">
    <source>
        <dbReference type="EMBL" id="QKJ88608.1"/>
    </source>
</evidence>
<dbReference type="InterPro" id="IPR050902">
    <property type="entry name" value="ABC_Transporter_SBP"/>
</dbReference>
<evidence type="ECO:0000313" key="4">
    <source>
        <dbReference type="Proteomes" id="UP000505325"/>
    </source>
</evidence>